<dbReference type="AlphaFoldDB" id="A0A9Q3DCW8"/>
<protein>
    <submittedName>
        <fullName evidence="2">Uncharacterized protein</fullName>
    </submittedName>
</protein>
<accession>A0A9Q3DCW8</accession>
<name>A0A9Q3DCW8_9BASI</name>
<evidence type="ECO:0000256" key="1">
    <source>
        <dbReference type="SAM" id="MobiDB-lite"/>
    </source>
</evidence>
<comment type="caution">
    <text evidence="2">The sequence shown here is derived from an EMBL/GenBank/DDBJ whole genome shotgun (WGS) entry which is preliminary data.</text>
</comment>
<gene>
    <name evidence="2" type="ORF">O181_040669</name>
</gene>
<feature type="region of interest" description="Disordered" evidence="1">
    <location>
        <begin position="1"/>
        <end position="52"/>
    </location>
</feature>
<dbReference type="Proteomes" id="UP000765509">
    <property type="component" value="Unassembled WGS sequence"/>
</dbReference>
<evidence type="ECO:0000313" key="3">
    <source>
        <dbReference type="Proteomes" id="UP000765509"/>
    </source>
</evidence>
<feature type="region of interest" description="Disordered" evidence="1">
    <location>
        <begin position="82"/>
        <end position="136"/>
    </location>
</feature>
<organism evidence="2 3">
    <name type="scientific">Austropuccinia psidii MF-1</name>
    <dbReference type="NCBI Taxonomy" id="1389203"/>
    <lineage>
        <taxon>Eukaryota</taxon>
        <taxon>Fungi</taxon>
        <taxon>Dikarya</taxon>
        <taxon>Basidiomycota</taxon>
        <taxon>Pucciniomycotina</taxon>
        <taxon>Pucciniomycetes</taxon>
        <taxon>Pucciniales</taxon>
        <taxon>Sphaerophragmiaceae</taxon>
        <taxon>Austropuccinia</taxon>
    </lineage>
</organism>
<sequence length="136" mass="15126">MHVSEGPGSTPDIPSKADPQSKFPRDFLLNPGWNPVPSHEHFGKSKQPTLNIPSGSQVHIWHLKATGDSLYASLPLFHKEKVNGCHHPYSSKPRNADASSSREKNVDEEDENMSQTQSETNDEPRGDNFMVHEQGT</sequence>
<evidence type="ECO:0000313" key="2">
    <source>
        <dbReference type="EMBL" id="MBW0500954.1"/>
    </source>
</evidence>
<reference evidence="2" key="1">
    <citation type="submission" date="2021-03" db="EMBL/GenBank/DDBJ databases">
        <title>Draft genome sequence of rust myrtle Austropuccinia psidii MF-1, a brazilian biotype.</title>
        <authorList>
            <person name="Quecine M.C."/>
            <person name="Pachon D.M.R."/>
            <person name="Bonatelli M.L."/>
            <person name="Correr F.H."/>
            <person name="Franceschini L.M."/>
            <person name="Leite T.F."/>
            <person name="Margarido G.R.A."/>
            <person name="Almeida C.A."/>
            <person name="Ferrarezi J.A."/>
            <person name="Labate C.A."/>
        </authorList>
    </citation>
    <scope>NUCLEOTIDE SEQUENCE</scope>
    <source>
        <strain evidence="2">MF-1</strain>
    </source>
</reference>
<dbReference type="EMBL" id="AVOT02016075">
    <property type="protein sequence ID" value="MBW0500954.1"/>
    <property type="molecule type" value="Genomic_DNA"/>
</dbReference>
<keyword evidence="3" id="KW-1185">Reference proteome</keyword>
<proteinExistence type="predicted"/>